<gene>
    <name evidence="2" type="ORF">KTS37_06410</name>
</gene>
<organism evidence="2 3">
    <name type="scientific">Haloarcula salina</name>
    <dbReference type="NCBI Taxonomy" id="1429914"/>
    <lineage>
        <taxon>Archaea</taxon>
        <taxon>Methanobacteriati</taxon>
        <taxon>Methanobacteriota</taxon>
        <taxon>Stenosarchaea group</taxon>
        <taxon>Halobacteria</taxon>
        <taxon>Halobacteriales</taxon>
        <taxon>Haloarculaceae</taxon>
        <taxon>Haloarcula</taxon>
    </lineage>
</organism>
<name>A0AA41KBN3_9EURY</name>
<dbReference type="Pfam" id="PF03167">
    <property type="entry name" value="UDG"/>
    <property type="match status" value="1"/>
</dbReference>
<reference evidence="2" key="1">
    <citation type="submission" date="2021-06" db="EMBL/GenBank/DDBJ databases">
        <title>New haloarchaea isolates fom saline soil.</title>
        <authorList>
            <person name="Duran-Viseras A."/>
            <person name="Sanchez-Porro C.S."/>
            <person name="Ventosa A."/>
        </authorList>
    </citation>
    <scope>NUCLEOTIDE SEQUENCE</scope>
    <source>
        <strain evidence="2">JCM 18369</strain>
    </source>
</reference>
<dbReference type="InterPro" id="IPR036895">
    <property type="entry name" value="Uracil-DNA_glycosylase-like_sf"/>
</dbReference>
<dbReference type="InterPro" id="IPR005122">
    <property type="entry name" value="Uracil-DNA_glycosylase-like"/>
</dbReference>
<sequence>MSDIRNEIWNNSKSAKGPCQGCPKAGSDYNHPGFFNYDADILVVEEAPSFTHFEFSGYERSHDYEWYRSFYEEEHLNSILSWPPVRLFLRPVFEPLGFDESEIIEEVYMTSSVKCPVKNRKLDEPFTSCRSYLEQEIREMDPEVIVTAGKLATEGTAELLGVSSTDIRNLSISKSEWWGLSKFDTDPPLIHIPHWGYYDNHNRLTDEEWGECIHSVRKGLRDTVYTN</sequence>
<evidence type="ECO:0000313" key="3">
    <source>
        <dbReference type="Proteomes" id="UP001166304"/>
    </source>
</evidence>
<proteinExistence type="predicted"/>
<dbReference type="Proteomes" id="UP001166304">
    <property type="component" value="Unassembled WGS sequence"/>
</dbReference>
<protein>
    <recommendedName>
        <fullName evidence="1">Uracil-DNA glycosylase-like domain-containing protein</fullName>
    </recommendedName>
</protein>
<dbReference type="RefSeq" id="WP_162412632.1">
    <property type="nucleotide sequence ID" value="NZ_JAHQXE010000002.1"/>
</dbReference>
<evidence type="ECO:0000259" key="1">
    <source>
        <dbReference type="Pfam" id="PF03167"/>
    </source>
</evidence>
<accession>A0AA41KBN3</accession>
<feature type="domain" description="Uracil-DNA glycosylase-like" evidence="1">
    <location>
        <begin position="32"/>
        <end position="155"/>
    </location>
</feature>
<evidence type="ECO:0000313" key="2">
    <source>
        <dbReference type="EMBL" id="MBV0901420.1"/>
    </source>
</evidence>
<dbReference type="Gene3D" id="3.40.470.10">
    <property type="entry name" value="Uracil-DNA glycosylase-like domain"/>
    <property type="match status" value="1"/>
</dbReference>
<comment type="caution">
    <text evidence="2">The sequence shown here is derived from an EMBL/GenBank/DDBJ whole genome shotgun (WGS) entry which is preliminary data.</text>
</comment>
<dbReference type="AlphaFoldDB" id="A0AA41KBN3"/>
<keyword evidence="3" id="KW-1185">Reference proteome</keyword>
<dbReference type="EMBL" id="JAHQXE010000002">
    <property type="protein sequence ID" value="MBV0901420.1"/>
    <property type="molecule type" value="Genomic_DNA"/>
</dbReference>
<dbReference type="SUPFAM" id="SSF52141">
    <property type="entry name" value="Uracil-DNA glycosylase-like"/>
    <property type="match status" value="1"/>
</dbReference>